<dbReference type="AlphaFoldDB" id="A0A9P6LRZ4"/>
<proteinExistence type="predicted"/>
<feature type="region of interest" description="Disordered" evidence="1">
    <location>
        <begin position="1"/>
        <end position="21"/>
    </location>
</feature>
<dbReference type="EMBL" id="JAAAHW010010369">
    <property type="protein sequence ID" value="KAF9926923.1"/>
    <property type="molecule type" value="Genomic_DNA"/>
</dbReference>
<feature type="compositionally biased region" description="Polar residues" evidence="1">
    <location>
        <begin position="1"/>
        <end position="10"/>
    </location>
</feature>
<feature type="region of interest" description="Disordered" evidence="1">
    <location>
        <begin position="39"/>
        <end position="58"/>
    </location>
</feature>
<evidence type="ECO:0000313" key="2">
    <source>
        <dbReference type="EMBL" id="KAF9926923.1"/>
    </source>
</evidence>
<protein>
    <submittedName>
        <fullName evidence="2">Uncharacterized protein</fullName>
    </submittedName>
</protein>
<dbReference type="Proteomes" id="UP000749646">
    <property type="component" value="Unassembled WGS sequence"/>
</dbReference>
<evidence type="ECO:0000256" key="1">
    <source>
        <dbReference type="SAM" id="MobiDB-lite"/>
    </source>
</evidence>
<sequence length="106" mass="11500">MTETTVQNGAGASDHDNDRVALKRKIRTNILEKQAAKTQMKNLTKASPPLQTAEAESPEHTASFYEVPGYEVPPGCGVCPVKIKTKGMCPLCLRCKSTCCIHLVRG</sequence>
<accession>A0A9P6LRZ4</accession>
<comment type="caution">
    <text evidence="2">The sequence shown here is derived from an EMBL/GenBank/DDBJ whole genome shotgun (WGS) entry which is preliminary data.</text>
</comment>
<name>A0A9P6LRZ4_9FUNG</name>
<reference evidence="2" key="1">
    <citation type="journal article" date="2020" name="Fungal Divers.">
        <title>Resolving the Mortierellaceae phylogeny through synthesis of multi-gene phylogenetics and phylogenomics.</title>
        <authorList>
            <person name="Vandepol N."/>
            <person name="Liber J."/>
            <person name="Desiro A."/>
            <person name="Na H."/>
            <person name="Kennedy M."/>
            <person name="Barry K."/>
            <person name="Grigoriev I.V."/>
            <person name="Miller A.N."/>
            <person name="O'Donnell K."/>
            <person name="Stajich J.E."/>
            <person name="Bonito G."/>
        </authorList>
    </citation>
    <scope>NUCLEOTIDE SEQUENCE</scope>
    <source>
        <strain evidence="2">MES-2147</strain>
    </source>
</reference>
<organism evidence="2 3">
    <name type="scientific">Modicella reniformis</name>
    <dbReference type="NCBI Taxonomy" id="1440133"/>
    <lineage>
        <taxon>Eukaryota</taxon>
        <taxon>Fungi</taxon>
        <taxon>Fungi incertae sedis</taxon>
        <taxon>Mucoromycota</taxon>
        <taxon>Mortierellomycotina</taxon>
        <taxon>Mortierellomycetes</taxon>
        <taxon>Mortierellales</taxon>
        <taxon>Mortierellaceae</taxon>
        <taxon>Modicella</taxon>
    </lineage>
</organism>
<evidence type="ECO:0000313" key="3">
    <source>
        <dbReference type="Proteomes" id="UP000749646"/>
    </source>
</evidence>
<gene>
    <name evidence="2" type="ORF">BGZ65_007041</name>
</gene>
<keyword evidence="3" id="KW-1185">Reference proteome</keyword>